<feature type="non-terminal residue" evidence="1">
    <location>
        <position position="1"/>
    </location>
</feature>
<protein>
    <submittedName>
        <fullName evidence="1">Uncharacterized protein</fullName>
    </submittedName>
</protein>
<dbReference type="AlphaFoldDB" id="A0A382LRV7"/>
<accession>A0A382LRV7</accession>
<name>A0A382LRV7_9ZZZZ</name>
<dbReference type="EMBL" id="UINC01088695">
    <property type="protein sequence ID" value="SVC39153.1"/>
    <property type="molecule type" value="Genomic_DNA"/>
</dbReference>
<evidence type="ECO:0000313" key="1">
    <source>
        <dbReference type="EMBL" id="SVC39153.1"/>
    </source>
</evidence>
<proteinExistence type="predicted"/>
<gene>
    <name evidence="1" type="ORF">METZ01_LOCUS292007</name>
</gene>
<organism evidence="1">
    <name type="scientific">marine metagenome</name>
    <dbReference type="NCBI Taxonomy" id="408172"/>
    <lineage>
        <taxon>unclassified sequences</taxon>
        <taxon>metagenomes</taxon>
        <taxon>ecological metagenomes</taxon>
    </lineage>
</organism>
<reference evidence="1" key="1">
    <citation type="submission" date="2018-05" db="EMBL/GenBank/DDBJ databases">
        <authorList>
            <person name="Lanie J.A."/>
            <person name="Ng W.-L."/>
            <person name="Kazmierczak K.M."/>
            <person name="Andrzejewski T.M."/>
            <person name="Davidsen T.M."/>
            <person name="Wayne K.J."/>
            <person name="Tettelin H."/>
            <person name="Glass J.I."/>
            <person name="Rusch D."/>
            <person name="Podicherti R."/>
            <person name="Tsui H.-C.T."/>
            <person name="Winkler M.E."/>
        </authorList>
    </citation>
    <scope>NUCLEOTIDE SEQUENCE</scope>
</reference>
<sequence>VVIGFFKFHLHRRHEKVEVKHEESLLDRAIREGSSGLSRAHWVPALMSIAIFCARWRGSYLIGLGRYRGEVAPIGRQAPQALGLGVAQGMDFLVRLATSQGGPCTLFFSEQKNRPTPSRDCIDLGSALPQRIRIAGIWAH</sequence>